<dbReference type="InterPro" id="IPR036412">
    <property type="entry name" value="HAD-like_sf"/>
</dbReference>
<name>A0A0D2MN48_HYPSF</name>
<keyword evidence="2" id="KW-1185">Reference proteome</keyword>
<dbReference type="AlphaFoldDB" id="A0A0D2MN48"/>
<dbReference type="InterPro" id="IPR006439">
    <property type="entry name" value="HAD-SF_hydro_IA"/>
</dbReference>
<dbReference type="OMA" id="WEPSAMY"/>
<dbReference type="SUPFAM" id="SSF48239">
    <property type="entry name" value="Terpenoid cyclases/Protein prenyltransferases"/>
    <property type="match status" value="1"/>
</dbReference>
<proteinExistence type="predicted"/>
<dbReference type="PANTHER" id="PTHR43611">
    <property type="entry name" value="ALPHA-D-GLUCOSE 1-PHOSPHATE PHOSPHATASE"/>
    <property type="match status" value="1"/>
</dbReference>
<dbReference type="SFLD" id="SFLDS00003">
    <property type="entry name" value="Haloacid_Dehalogenase"/>
    <property type="match status" value="1"/>
</dbReference>
<dbReference type="SFLD" id="SFLDG01129">
    <property type="entry name" value="C1.5:_HAD__Beta-PGM__Phosphata"/>
    <property type="match status" value="1"/>
</dbReference>
<protein>
    <recommendedName>
        <fullName evidence="3">HAD-like protein</fullName>
    </recommendedName>
</protein>
<dbReference type="Gene3D" id="3.40.50.1000">
    <property type="entry name" value="HAD superfamily/HAD-like"/>
    <property type="match status" value="1"/>
</dbReference>
<gene>
    <name evidence="1" type="ORF">HYPSUDRAFT_182865</name>
</gene>
<evidence type="ECO:0000313" key="1">
    <source>
        <dbReference type="EMBL" id="KJA25368.1"/>
    </source>
</evidence>
<dbReference type="NCBIfam" id="TIGR01509">
    <property type="entry name" value="HAD-SF-IA-v3"/>
    <property type="match status" value="1"/>
</dbReference>
<dbReference type="Gene3D" id="1.10.150.240">
    <property type="entry name" value="Putative phosphatase, domain 2"/>
    <property type="match status" value="1"/>
</dbReference>
<dbReference type="PRINTS" id="PR00413">
    <property type="entry name" value="HADHALOGNASE"/>
</dbReference>
<dbReference type="STRING" id="945553.A0A0D2MN48"/>
<dbReference type="Proteomes" id="UP000054270">
    <property type="component" value="Unassembled WGS sequence"/>
</dbReference>
<dbReference type="CDD" id="cd02603">
    <property type="entry name" value="HAD_sEH-N_like"/>
    <property type="match status" value="1"/>
</dbReference>
<dbReference type="Pfam" id="PF00702">
    <property type="entry name" value="Hydrolase"/>
    <property type="match status" value="1"/>
</dbReference>
<dbReference type="EMBL" id="KN817532">
    <property type="protein sequence ID" value="KJA25368.1"/>
    <property type="molecule type" value="Genomic_DNA"/>
</dbReference>
<accession>A0A0D2MN48</accession>
<reference evidence="2" key="1">
    <citation type="submission" date="2014-04" db="EMBL/GenBank/DDBJ databases">
        <title>Evolutionary Origins and Diversification of the Mycorrhizal Mutualists.</title>
        <authorList>
            <consortium name="DOE Joint Genome Institute"/>
            <consortium name="Mycorrhizal Genomics Consortium"/>
            <person name="Kohler A."/>
            <person name="Kuo A."/>
            <person name="Nagy L.G."/>
            <person name="Floudas D."/>
            <person name="Copeland A."/>
            <person name="Barry K.W."/>
            <person name="Cichocki N."/>
            <person name="Veneault-Fourrey C."/>
            <person name="LaButti K."/>
            <person name="Lindquist E.A."/>
            <person name="Lipzen A."/>
            <person name="Lundell T."/>
            <person name="Morin E."/>
            <person name="Murat C."/>
            <person name="Riley R."/>
            <person name="Ohm R."/>
            <person name="Sun H."/>
            <person name="Tunlid A."/>
            <person name="Henrissat B."/>
            <person name="Grigoriev I.V."/>
            <person name="Hibbett D.S."/>
            <person name="Martin F."/>
        </authorList>
    </citation>
    <scope>NUCLEOTIDE SEQUENCE [LARGE SCALE GENOMIC DNA]</scope>
    <source>
        <strain evidence="2">FD-334 SS-4</strain>
    </source>
</reference>
<organism evidence="1 2">
    <name type="scientific">Hypholoma sublateritium (strain FD-334 SS-4)</name>
    <dbReference type="NCBI Taxonomy" id="945553"/>
    <lineage>
        <taxon>Eukaryota</taxon>
        <taxon>Fungi</taxon>
        <taxon>Dikarya</taxon>
        <taxon>Basidiomycota</taxon>
        <taxon>Agaricomycotina</taxon>
        <taxon>Agaricomycetes</taxon>
        <taxon>Agaricomycetidae</taxon>
        <taxon>Agaricales</taxon>
        <taxon>Agaricineae</taxon>
        <taxon>Strophariaceae</taxon>
        <taxon>Hypholoma</taxon>
    </lineage>
</organism>
<dbReference type="InterPro" id="IPR008930">
    <property type="entry name" value="Terpenoid_cyclase/PrenylTrfase"/>
</dbReference>
<dbReference type="OrthoDB" id="2012566at2759"/>
<evidence type="ECO:0008006" key="3">
    <source>
        <dbReference type="Google" id="ProtNLM"/>
    </source>
</evidence>
<dbReference type="SUPFAM" id="SSF56784">
    <property type="entry name" value="HAD-like"/>
    <property type="match status" value="1"/>
</dbReference>
<sequence>MGYTEIPYNSSQKPGPFTAVVFDLGDVLFTWSPSTPKSPLPEETLRGILRSARWYEYEKGNLTEDQAYSAVAEDFDVAAADVKGAFQAARDSLQSNPQLLELIHELKQSGLAIYAMSNISAPDWEVLSTKATPQEWALFDRTFTSAAAHERKPNIGFYKHVIDNSGIDPSHTIFVDDKIENVLTARSFGMHGIVFDNQEKVMQQLKNLCGDPIARGQNFLASHKQRLTSVTSSNVELAENFAQLLILEATHDRSLVEYVKHPGQFNFFKNGGILTSERFPNDLDTTSIGLTVSDHVDEEMKRKVMDQMLEYQNSDGIMQVYFDHERPRIDPVVCVNVLNLFYKNGRGHELPGTLKWVEEVLENRAYISGTYYYVSADQFLFFLSRLMQSAPEVHQRIAPIFRDRVVERFGAEADALSLAARIIAACVVDIVDQRDLNTLLSLQNGDGSWKDGWFYKYGASGILIKNDGLTTALAIRAIRDAENLWKFQSELAATTQIKQSSFIFNALESVLSFTGFLGH</sequence>
<dbReference type="InterPro" id="IPR023214">
    <property type="entry name" value="HAD_sf"/>
</dbReference>
<dbReference type="GO" id="GO:0016791">
    <property type="term" value="F:phosphatase activity"/>
    <property type="evidence" value="ECO:0007669"/>
    <property type="project" value="UniProtKB-ARBA"/>
</dbReference>
<dbReference type="InterPro" id="IPR023198">
    <property type="entry name" value="PGP-like_dom2"/>
</dbReference>
<evidence type="ECO:0000313" key="2">
    <source>
        <dbReference type="Proteomes" id="UP000054270"/>
    </source>
</evidence>
<dbReference type="PANTHER" id="PTHR43611:SF3">
    <property type="entry name" value="FLAVIN MONONUCLEOTIDE HYDROLASE 1, CHLOROPLATIC"/>
    <property type="match status" value="1"/>
</dbReference>